<dbReference type="NCBIfam" id="TIGR00937">
    <property type="entry name" value="2A51"/>
    <property type="match status" value="1"/>
</dbReference>
<comment type="subcellular location">
    <subcellularLocation>
        <location evidence="1">Cell membrane</location>
        <topology evidence="1">Multi-pass membrane protein</topology>
    </subcellularLocation>
</comment>
<feature type="region of interest" description="Disordered" evidence="7">
    <location>
        <begin position="1"/>
        <end position="22"/>
    </location>
</feature>
<sequence>MTIDHRREIDAPPQPEAERNSLSGSSALRRLYEIWTVSAKLGLTSFGGPIAHLGYFHEEYVKKRKWLDEKDYAELVALCQFLPGPASSQVGIGIGLRRGGLAGAAAAWLGFTLPSAAVMVLFALALNGLDVSDAGWLHGLKLTAVAVVAQAVWSMGRKLAAGPSRAAIAVFAAGLTLLLPGASGQVTAIAAAALAGLWLYRRHDADIAVPQVAPAPQPPLRRKAALLSLALFFALLLLLPLFAAQSSGAGGTALRLFDSFFRAGSLVFGGGHVVLPLLQSEVVPSGLVGQSDFLAGYGFVQAMPGPLFTFASYLGAVMNGLPGAIIATLAIFLPAFLLIIGVLPFWIWLCRNAKIQSALHGVNAAVVGILLAALYDPIWTSSVLSAGDFMLALLLFAMLAWWKLPPWTTVLSGGAGGMLLSLVTG</sequence>
<keyword evidence="10" id="KW-1185">Reference proteome</keyword>
<dbReference type="Proteomes" id="UP001306950">
    <property type="component" value="Unassembled WGS sequence"/>
</dbReference>
<evidence type="ECO:0000256" key="3">
    <source>
        <dbReference type="ARBA" id="ARBA00022475"/>
    </source>
</evidence>
<evidence type="ECO:0000256" key="1">
    <source>
        <dbReference type="ARBA" id="ARBA00004651"/>
    </source>
</evidence>
<name>A0ABU7VQH1_9BACL</name>
<keyword evidence="4 8" id="KW-0812">Transmembrane</keyword>
<evidence type="ECO:0000313" key="9">
    <source>
        <dbReference type="EMBL" id="MEF2966020.1"/>
    </source>
</evidence>
<feature type="transmembrane region" description="Helical" evidence="8">
    <location>
        <begin position="355"/>
        <end position="375"/>
    </location>
</feature>
<feature type="transmembrane region" description="Helical" evidence="8">
    <location>
        <begin position="101"/>
        <end position="124"/>
    </location>
</feature>
<dbReference type="PANTHER" id="PTHR33567">
    <property type="entry name" value="CHROMATE ION TRANSPORTER (EUROFUNG)"/>
    <property type="match status" value="1"/>
</dbReference>
<keyword evidence="5 8" id="KW-1133">Transmembrane helix</keyword>
<comment type="caution">
    <text evidence="9">The sequence shown here is derived from an EMBL/GenBank/DDBJ whole genome shotgun (WGS) entry which is preliminary data.</text>
</comment>
<evidence type="ECO:0000256" key="6">
    <source>
        <dbReference type="ARBA" id="ARBA00023136"/>
    </source>
</evidence>
<feature type="transmembrane region" description="Helical" evidence="8">
    <location>
        <begin position="167"/>
        <end position="200"/>
    </location>
</feature>
<dbReference type="Pfam" id="PF02417">
    <property type="entry name" value="Chromate_transp"/>
    <property type="match status" value="2"/>
</dbReference>
<dbReference type="InterPro" id="IPR014047">
    <property type="entry name" value="Chr_Tranpt_l_chain"/>
</dbReference>
<accession>A0ABU7VQH1</accession>
<feature type="compositionally biased region" description="Basic and acidic residues" evidence="7">
    <location>
        <begin position="1"/>
        <end position="10"/>
    </location>
</feature>
<dbReference type="PANTHER" id="PTHR33567:SF3">
    <property type="entry name" value="CHROMATE ION TRANSPORTER (EUROFUNG)"/>
    <property type="match status" value="1"/>
</dbReference>
<evidence type="ECO:0000256" key="5">
    <source>
        <dbReference type="ARBA" id="ARBA00022989"/>
    </source>
</evidence>
<feature type="transmembrane region" description="Helical" evidence="8">
    <location>
        <begin position="224"/>
        <end position="244"/>
    </location>
</feature>
<dbReference type="PIRSF" id="PIRSF004810">
    <property type="entry name" value="ChrA"/>
    <property type="match status" value="1"/>
</dbReference>
<dbReference type="RefSeq" id="WP_331846242.1">
    <property type="nucleotide sequence ID" value="NZ_JAZHPZ010000003.1"/>
</dbReference>
<gene>
    <name evidence="9" type="primary">chrA</name>
    <name evidence="9" type="ORF">V3851_09270</name>
</gene>
<organism evidence="9 10">
    <name type="scientific">Paenibacillus haidiansis</name>
    <dbReference type="NCBI Taxonomy" id="1574488"/>
    <lineage>
        <taxon>Bacteria</taxon>
        <taxon>Bacillati</taxon>
        <taxon>Bacillota</taxon>
        <taxon>Bacilli</taxon>
        <taxon>Bacillales</taxon>
        <taxon>Paenibacillaceae</taxon>
        <taxon>Paenibacillus</taxon>
    </lineage>
</organism>
<keyword evidence="3" id="KW-1003">Cell membrane</keyword>
<comment type="similarity">
    <text evidence="2">Belongs to the chromate ion transporter (CHR) (TC 2.A.51) family.</text>
</comment>
<evidence type="ECO:0000256" key="2">
    <source>
        <dbReference type="ARBA" id="ARBA00005262"/>
    </source>
</evidence>
<feature type="transmembrane region" description="Helical" evidence="8">
    <location>
        <begin position="324"/>
        <end position="349"/>
    </location>
</feature>
<proteinExistence type="inferred from homology"/>
<protein>
    <submittedName>
        <fullName evidence="9">Chromate efflux transporter</fullName>
    </submittedName>
</protein>
<keyword evidence="6 8" id="KW-0472">Membrane</keyword>
<feature type="transmembrane region" description="Helical" evidence="8">
    <location>
        <begin position="295"/>
        <end position="317"/>
    </location>
</feature>
<evidence type="ECO:0000256" key="8">
    <source>
        <dbReference type="SAM" id="Phobius"/>
    </source>
</evidence>
<evidence type="ECO:0000256" key="4">
    <source>
        <dbReference type="ARBA" id="ARBA00022692"/>
    </source>
</evidence>
<dbReference type="InterPro" id="IPR003370">
    <property type="entry name" value="Chromate_transpt"/>
</dbReference>
<reference evidence="9 10" key="1">
    <citation type="submission" date="2024-02" db="EMBL/GenBank/DDBJ databases">
        <title>A nitrogen-fixing paenibacillus bacterium.</title>
        <authorList>
            <person name="Zhang W.L."/>
            <person name="Chen S.F."/>
        </authorList>
    </citation>
    <scope>NUCLEOTIDE SEQUENCE [LARGE SCALE GENOMIC DNA]</scope>
    <source>
        <strain evidence="9 10">M1</strain>
    </source>
</reference>
<evidence type="ECO:0000313" key="10">
    <source>
        <dbReference type="Proteomes" id="UP001306950"/>
    </source>
</evidence>
<dbReference type="EMBL" id="JAZHPZ010000003">
    <property type="protein sequence ID" value="MEF2966020.1"/>
    <property type="molecule type" value="Genomic_DNA"/>
</dbReference>
<evidence type="ECO:0000256" key="7">
    <source>
        <dbReference type="SAM" id="MobiDB-lite"/>
    </source>
</evidence>